<proteinExistence type="predicted"/>
<protein>
    <submittedName>
        <fullName evidence="2">HET-domain-containing protein</fullName>
    </submittedName>
</protein>
<organism evidence="2 3">
    <name type="scientific">Polychaeton citri CBS 116435</name>
    <dbReference type="NCBI Taxonomy" id="1314669"/>
    <lineage>
        <taxon>Eukaryota</taxon>
        <taxon>Fungi</taxon>
        <taxon>Dikarya</taxon>
        <taxon>Ascomycota</taxon>
        <taxon>Pezizomycotina</taxon>
        <taxon>Dothideomycetes</taxon>
        <taxon>Dothideomycetidae</taxon>
        <taxon>Capnodiales</taxon>
        <taxon>Capnodiaceae</taxon>
        <taxon>Polychaeton</taxon>
    </lineage>
</organism>
<reference evidence="2" key="1">
    <citation type="journal article" date="2020" name="Stud. Mycol.">
        <title>101 Dothideomycetes genomes: a test case for predicting lifestyles and emergence of pathogens.</title>
        <authorList>
            <person name="Haridas S."/>
            <person name="Albert R."/>
            <person name="Binder M."/>
            <person name="Bloem J."/>
            <person name="Labutti K."/>
            <person name="Salamov A."/>
            <person name="Andreopoulos B."/>
            <person name="Baker S."/>
            <person name="Barry K."/>
            <person name="Bills G."/>
            <person name="Bluhm B."/>
            <person name="Cannon C."/>
            <person name="Castanera R."/>
            <person name="Culley D."/>
            <person name="Daum C."/>
            <person name="Ezra D."/>
            <person name="Gonzalez J."/>
            <person name="Henrissat B."/>
            <person name="Kuo A."/>
            <person name="Liang C."/>
            <person name="Lipzen A."/>
            <person name="Lutzoni F."/>
            <person name="Magnuson J."/>
            <person name="Mondo S."/>
            <person name="Nolan M."/>
            <person name="Ohm R."/>
            <person name="Pangilinan J."/>
            <person name="Park H.-J."/>
            <person name="Ramirez L."/>
            <person name="Alfaro M."/>
            <person name="Sun H."/>
            <person name="Tritt A."/>
            <person name="Yoshinaga Y."/>
            <person name="Zwiers L.-H."/>
            <person name="Turgeon B."/>
            <person name="Goodwin S."/>
            <person name="Spatafora J."/>
            <person name="Crous P."/>
            <person name="Grigoriev I."/>
        </authorList>
    </citation>
    <scope>NUCLEOTIDE SEQUENCE</scope>
    <source>
        <strain evidence="2">CBS 116435</strain>
    </source>
</reference>
<dbReference type="OrthoDB" id="2958217at2759"/>
<name>A0A9P4Q3M9_9PEZI</name>
<gene>
    <name evidence="2" type="ORF">K431DRAFT_288483</name>
</gene>
<dbReference type="Pfam" id="PF06985">
    <property type="entry name" value="HET"/>
    <property type="match status" value="1"/>
</dbReference>
<dbReference type="EMBL" id="MU003842">
    <property type="protein sequence ID" value="KAF2717514.1"/>
    <property type="molecule type" value="Genomic_DNA"/>
</dbReference>
<evidence type="ECO:0000313" key="3">
    <source>
        <dbReference type="Proteomes" id="UP000799441"/>
    </source>
</evidence>
<keyword evidence="3" id="KW-1185">Reference proteome</keyword>
<accession>A0A9P4Q3M9</accession>
<comment type="caution">
    <text evidence="2">The sequence shown here is derived from an EMBL/GenBank/DDBJ whole genome shotgun (WGS) entry which is preliminary data.</text>
</comment>
<dbReference type="AlphaFoldDB" id="A0A9P4Q3M9"/>
<feature type="domain" description="Heterokaryon incompatibility" evidence="1">
    <location>
        <begin position="258"/>
        <end position="403"/>
    </location>
</feature>
<dbReference type="PANTHER" id="PTHR33112">
    <property type="entry name" value="DOMAIN PROTEIN, PUTATIVE-RELATED"/>
    <property type="match status" value="1"/>
</dbReference>
<dbReference type="Proteomes" id="UP000799441">
    <property type="component" value="Unassembled WGS sequence"/>
</dbReference>
<sequence>MESRSGLSRNATRWLMAKAEAYLKALVVTPEDARLLGESERFVPIIKKRKIFEGDTLCNFCRVVDFSTLRGEDDAEGEYDLGFVEEIIHNEKCALCRLVRGSLQLHWSSYPTRTITGDLVRCHLFIPGPENGHGRREIVISPLVVEDELPDGVYRSGQRQSLVLLVDDLKLVRPDIQQKNSSLGRVVPPEFDIGFLRQTFCECVKEHGIGCAWPKLLQVPKGTARQSPLIEAKSYSRNLRVIDVEAKNVITADAECRYVALSYVWGTVDSIRLQRDSREELASIGALARAKVSRTVRDAMKLTVLLGERYLWIDALCIVQDDEQDKLIQIEQMDVIYTNSILTLVAASGTDAEAGLPGLEPETRRPNQHIESIGGLRLVANGPELRQVMASLRWNARGWTFQELALSKRVLCFTPHQCYFLCNAGVQSEDTTLEYPAGPNVFSQEPLDVFQLNTRAGLWQCYKEIVNGFSSRSFTCENDVNDGIDGLLNLLSTSEDEAFICGLPETLLDSALLWMPDGPMHERAKHRNGEAFPSWSWTGWVGPVHYPFYMNPSQEHDIHSFITKWVIETSDENHELFVDPRYIKSGSASSESSYMTGTTLTYSNPHFTPSPWRKRLKREYLSNANVGSLPNYTSVNSLRPRIQTGVLSFATRLASFIIYNNPDHPPAIATAAGSPHRRPCAIVHQSDRRPKRPSVFSWVGTVFIEISHAETLPLISQGNFIVLSSTNTSMLPWWLLRDRERPDNGLIYSEDRFGPLPEASEGVAAGRQQEHLLYNVMWVKWGLEYTSRLGVGQIHRDGWELADNIIRKIRLR</sequence>
<dbReference type="InterPro" id="IPR010730">
    <property type="entry name" value="HET"/>
</dbReference>
<dbReference type="PANTHER" id="PTHR33112:SF12">
    <property type="entry name" value="HETEROKARYON INCOMPATIBILITY DOMAIN-CONTAINING PROTEIN"/>
    <property type="match status" value="1"/>
</dbReference>
<evidence type="ECO:0000313" key="2">
    <source>
        <dbReference type="EMBL" id="KAF2717514.1"/>
    </source>
</evidence>
<evidence type="ECO:0000259" key="1">
    <source>
        <dbReference type="Pfam" id="PF06985"/>
    </source>
</evidence>